<sequence>MGVSKSNIEHGPERLKDTPRPEDLDAATSPAARLLAWLRS</sequence>
<name>A0ABD6AH30_9EURY</name>
<feature type="region of interest" description="Disordered" evidence="1">
    <location>
        <begin position="1"/>
        <end position="28"/>
    </location>
</feature>
<organism evidence="2 3">
    <name type="scientific">Halorubrum rutilum</name>
    <dbReference type="NCBI Taxonomy" id="1364933"/>
    <lineage>
        <taxon>Archaea</taxon>
        <taxon>Methanobacteriati</taxon>
        <taxon>Methanobacteriota</taxon>
        <taxon>Stenosarchaea group</taxon>
        <taxon>Halobacteria</taxon>
        <taxon>Halobacteriales</taxon>
        <taxon>Haloferacaceae</taxon>
        <taxon>Halorubrum</taxon>
    </lineage>
</organism>
<gene>
    <name evidence="2" type="ORF">ACFQMF_02755</name>
</gene>
<evidence type="ECO:0000313" key="2">
    <source>
        <dbReference type="EMBL" id="MFC7323497.1"/>
    </source>
</evidence>
<evidence type="ECO:0000256" key="1">
    <source>
        <dbReference type="SAM" id="MobiDB-lite"/>
    </source>
</evidence>
<keyword evidence="3" id="KW-1185">Reference proteome</keyword>
<dbReference type="RefSeq" id="WP_256407581.1">
    <property type="nucleotide sequence ID" value="NZ_JANHDN010000001.1"/>
</dbReference>
<dbReference type="AlphaFoldDB" id="A0ABD6AH30"/>
<evidence type="ECO:0000313" key="3">
    <source>
        <dbReference type="Proteomes" id="UP001596545"/>
    </source>
</evidence>
<accession>A0ABD6AH30</accession>
<proteinExistence type="predicted"/>
<dbReference type="EMBL" id="JBHTBL010000001">
    <property type="protein sequence ID" value="MFC7323497.1"/>
    <property type="molecule type" value="Genomic_DNA"/>
</dbReference>
<feature type="compositionally biased region" description="Basic and acidic residues" evidence="1">
    <location>
        <begin position="7"/>
        <end position="23"/>
    </location>
</feature>
<dbReference type="Proteomes" id="UP001596545">
    <property type="component" value="Unassembled WGS sequence"/>
</dbReference>
<protein>
    <submittedName>
        <fullName evidence="2">Uncharacterized protein</fullName>
    </submittedName>
</protein>
<reference evidence="2 3" key="1">
    <citation type="journal article" date="2019" name="Int. J. Syst. Evol. Microbiol.">
        <title>The Global Catalogue of Microorganisms (GCM) 10K type strain sequencing project: providing services to taxonomists for standard genome sequencing and annotation.</title>
        <authorList>
            <consortium name="The Broad Institute Genomics Platform"/>
            <consortium name="The Broad Institute Genome Sequencing Center for Infectious Disease"/>
            <person name="Wu L."/>
            <person name="Ma J."/>
        </authorList>
    </citation>
    <scope>NUCLEOTIDE SEQUENCE [LARGE SCALE GENOMIC DNA]</scope>
    <source>
        <strain evidence="2 3">CGMCC 1.12554</strain>
    </source>
</reference>
<comment type="caution">
    <text evidence="2">The sequence shown here is derived from an EMBL/GenBank/DDBJ whole genome shotgun (WGS) entry which is preliminary data.</text>
</comment>